<evidence type="ECO:0000256" key="6">
    <source>
        <dbReference type="ARBA" id="ARBA00023136"/>
    </source>
</evidence>
<evidence type="ECO:0000256" key="5">
    <source>
        <dbReference type="ARBA" id="ARBA00023098"/>
    </source>
</evidence>
<reference evidence="10" key="1">
    <citation type="submission" date="2017-02" db="EMBL/GenBank/DDBJ databases">
        <authorList>
            <person name="Varghese N."/>
            <person name="Submissions S."/>
        </authorList>
    </citation>
    <scope>NUCLEOTIDE SEQUENCE [LARGE SCALE GENOMIC DNA]</scope>
    <source>
        <strain evidence="10">9H-4</strain>
    </source>
</reference>
<dbReference type="PANTHER" id="PTHR21624:SF1">
    <property type="entry name" value="ALKYLGLYCEROL MONOOXYGENASE"/>
    <property type="match status" value="1"/>
</dbReference>
<dbReference type="STRING" id="1736691.SAMN06295964_1935"/>
<dbReference type="EMBL" id="LT796768">
    <property type="protein sequence ID" value="SKB07999.1"/>
    <property type="molecule type" value="Genomic_DNA"/>
</dbReference>
<keyword evidence="2 7" id="KW-0812">Transmembrane</keyword>
<evidence type="ECO:0000256" key="7">
    <source>
        <dbReference type="SAM" id="Phobius"/>
    </source>
</evidence>
<dbReference type="GO" id="GO:0012505">
    <property type="term" value="C:endomembrane system"/>
    <property type="evidence" value="ECO:0007669"/>
    <property type="project" value="UniProtKB-SubCell"/>
</dbReference>
<dbReference type="InterPro" id="IPR051689">
    <property type="entry name" value="Sterol_desaturase/TMEM195"/>
</dbReference>
<dbReference type="GO" id="GO:0005506">
    <property type="term" value="F:iron ion binding"/>
    <property type="evidence" value="ECO:0007669"/>
    <property type="project" value="InterPro"/>
</dbReference>
<keyword evidence="5" id="KW-0443">Lipid metabolism</keyword>
<evidence type="ECO:0000259" key="8">
    <source>
        <dbReference type="Pfam" id="PF04116"/>
    </source>
</evidence>
<feature type="transmembrane region" description="Helical" evidence="7">
    <location>
        <begin position="66"/>
        <end position="94"/>
    </location>
</feature>
<keyword evidence="10" id="KW-1185">Reference proteome</keyword>
<dbReference type="GO" id="GO:0050479">
    <property type="term" value="F:glyceryl-ether monooxygenase activity"/>
    <property type="evidence" value="ECO:0007669"/>
    <property type="project" value="TreeGrafter"/>
</dbReference>
<feature type="transmembrane region" description="Helical" evidence="7">
    <location>
        <begin position="26"/>
        <end position="45"/>
    </location>
</feature>
<dbReference type="Proteomes" id="UP000191040">
    <property type="component" value="Chromosome I"/>
</dbReference>
<dbReference type="AlphaFoldDB" id="A0A1T4Z1S3"/>
<dbReference type="GO" id="GO:0008610">
    <property type="term" value="P:lipid biosynthetic process"/>
    <property type="evidence" value="ECO:0007669"/>
    <property type="project" value="InterPro"/>
</dbReference>
<evidence type="ECO:0000256" key="1">
    <source>
        <dbReference type="ARBA" id="ARBA00004127"/>
    </source>
</evidence>
<dbReference type="GO" id="GO:0006643">
    <property type="term" value="P:membrane lipid metabolic process"/>
    <property type="evidence" value="ECO:0007669"/>
    <property type="project" value="TreeGrafter"/>
</dbReference>
<accession>A0A1T4Z1S3</accession>
<name>A0A1T4Z1S3_9ACTN</name>
<keyword evidence="4" id="KW-0560">Oxidoreductase</keyword>
<gene>
    <name evidence="9" type="ORF">SAMN06295964_1935</name>
</gene>
<evidence type="ECO:0000313" key="9">
    <source>
        <dbReference type="EMBL" id="SKB07999.1"/>
    </source>
</evidence>
<keyword evidence="6 7" id="KW-0472">Membrane</keyword>
<evidence type="ECO:0000256" key="4">
    <source>
        <dbReference type="ARBA" id="ARBA00023002"/>
    </source>
</evidence>
<organism evidence="9 10">
    <name type="scientific">Aeromicrobium choanae</name>
    <dbReference type="NCBI Taxonomy" id="1736691"/>
    <lineage>
        <taxon>Bacteria</taxon>
        <taxon>Bacillati</taxon>
        <taxon>Actinomycetota</taxon>
        <taxon>Actinomycetes</taxon>
        <taxon>Propionibacteriales</taxon>
        <taxon>Nocardioidaceae</taxon>
        <taxon>Aeromicrobium</taxon>
    </lineage>
</organism>
<evidence type="ECO:0000256" key="2">
    <source>
        <dbReference type="ARBA" id="ARBA00022692"/>
    </source>
</evidence>
<keyword evidence="3 7" id="KW-1133">Transmembrane helix</keyword>
<dbReference type="GO" id="GO:0016020">
    <property type="term" value="C:membrane"/>
    <property type="evidence" value="ECO:0007669"/>
    <property type="project" value="GOC"/>
</dbReference>
<evidence type="ECO:0000256" key="3">
    <source>
        <dbReference type="ARBA" id="ARBA00022989"/>
    </source>
</evidence>
<feature type="transmembrane region" description="Helical" evidence="7">
    <location>
        <begin position="157"/>
        <end position="183"/>
    </location>
</feature>
<feature type="transmembrane region" description="Helical" evidence="7">
    <location>
        <begin position="100"/>
        <end position="117"/>
    </location>
</feature>
<sequence length="308" mass="35695">MVVTALAYRGGVLAELLDPMKNPLTYAVPFFVLSIAIELAALKWLDHDDNVTGYALKDARTSISMGIGSILFLTVFKIITFFAFVFVFAHFALFELDTSAWWYWPALIVGLDFCYYWHHRFSHRVRIGWAGHQSHHSSEFMNFGTALRQKWNPWFEFFFWLPLPLLGFAPWTLFAAFAINLIYQFFVHTEVVGRLPRPIEWVFNTPSHHRVHHGSDPEYLDKNYGGILIVWDRLFGTFQRELHRPKYGLTHPVDTYNVLTLQYGDYRKMAADVRSASTWREKVGYVLGPPGWKPDGTIDRGRTEAGTH</sequence>
<comment type="subcellular location">
    <subcellularLocation>
        <location evidence="1">Endomembrane system</location>
        <topology evidence="1">Multi-pass membrane protein</topology>
    </subcellularLocation>
</comment>
<proteinExistence type="predicted"/>
<feature type="domain" description="Fatty acid hydroxylase" evidence="8">
    <location>
        <begin position="106"/>
        <end position="237"/>
    </location>
</feature>
<dbReference type="Pfam" id="PF04116">
    <property type="entry name" value="FA_hydroxylase"/>
    <property type="match status" value="1"/>
</dbReference>
<dbReference type="PANTHER" id="PTHR21624">
    <property type="entry name" value="STEROL DESATURASE-RELATED PROTEIN"/>
    <property type="match status" value="1"/>
</dbReference>
<evidence type="ECO:0000313" key="10">
    <source>
        <dbReference type="Proteomes" id="UP000191040"/>
    </source>
</evidence>
<dbReference type="InterPro" id="IPR006694">
    <property type="entry name" value="Fatty_acid_hydroxylase"/>
</dbReference>
<protein>
    <submittedName>
        <fullName evidence="9">Sterol desaturase/sphingolipid hydroxylase, fatty acid hydroxylase superfamily</fullName>
    </submittedName>
</protein>